<dbReference type="STRING" id="997884.HMPREF1068_01760"/>
<dbReference type="RefSeq" id="WP_007484795.1">
    <property type="nucleotide sequence ID" value="NZ_JH724314.1"/>
</dbReference>
<keyword evidence="3" id="KW-1185">Reference proteome</keyword>
<evidence type="ECO:0000256" key="1">
    <source>
        <dbReference type="SAM" id="SignalP"/>
    </source>
</evidence>
<evidence type="ECO:0000313" key="3">
    <source>
        <dbReference type="Proteomes" id="UP000003089"/>
    </source>
</evidence>
<comment type="caution">
    <text evidence="2">The sequence shown here is derived from an EMBL/GenBank/DDBJ whole genome shotgun (WGS) entry which is preliminary data.</text>
</comment>
<dbReference type="Proteomes" id="UP000003089">
    <property type="component" value="Unassembled WGS sequence"/>
</dbReference>
<dbReference type="PATRIC" id="fig|997884.3.peg.1791"/>
<gene>
    <name evidence="2" type="ORF">HMPREF1068_01760</name>
</gene>
<dbReference type="Pfam" id="PF04170">
    <property type="entry name" value="NlpE"/>
    <property type="match status" value="1"/>
</dbReference>
<dbReference type="eggNOG" id="COG3015">
    <property type="taxonomic scope" value="Bacteria"/>
</dbReference>
<feature type="signal peptide" evidence="1">
    <location>
        <begin position="1"/>
        <end position="21"/>
    </location>
</feature>
<dbReference type="HOGENOM" id="CLU_138369_0_0_10"/>
<dbReference type="AlphaFoldDB" id="I9S9W3"/>
<evidence type="ECO:0000313" key="2">
    <source>
        <dbReference type="EMBL" id="EIY52213.1"/>
    </source>
</evidence>
<organism evidence="2 3">
    <name type="scientific">Bacteroides nordii CL02T12C05</name>
    <dbReference type="NCBI Taxonomy" id="997884"/>
    <lineage>
        <taxon>Bacteria</taxon>
        <taxon>Pseudomonadati</taxon>
        <taxon>Bacteroidota</taxon>
        <taxon>Bacteroidia</taxon>
        <taxon>Bacteroidales</taxon>
        <taxon>Bacteroidaceae</taxon>
        <taxon>Bacteroides</taxon>
    </lineage>
</organism>
<dbReference type="PROSITE" id="PS51257">
    <property type="entry name" value="PROKAR_LIPOPROTEIN"/>
    <property type="match status" value="1"/>
</dbReference>
<proteinExistence type="predicted"/>
<name>I9S9W3_9BACE</name>
<evidence type="ECO:0008006" key="4">
    <source>
        <dbReference type="Google" id="ProtNLM"/>
    </source>
</evidence>
<dbReference type="EMBL" id="AGXS01000015">
    <property type="protein sequence ID" value="EIY52213.1"/>
    <property type="molecule type" value="Genomic_DNA"/>
</dbReference>
<keyword evidence="1" id="KW-0732">Signal</keyword>
<sequence length="158" mass="16884">MKKVIMLAAVVAALASCQSKANKAAEAEADSLAIEAMSPTVEATEVYEGTLPAADGPGIRYVLTLNMLADANDTTYTLDMTYLDAEGQGKDKTFSSKGKPQMIQKTVKNKKKAALKLTPSDGSEPVYFVIANDTTLTLSNDSLQEAVSDLNYDIVRVK</sequence>
<dbReference type="Gene3D" id="2.40.128.640">
    <property type="match status" value="1"/>
</dbReference>
<accession>I9S9W3</accession>
<protein>
    <recommendedName>
        <fullName evidence="4">Copper resistance protein NlpE</fullName>
    </recommendedName>
</protein>
<dbReference type="InterPro" id="IPR007298">
    <property type="entry name" value="Cu-R_lipoprotein_NlpE"/>
</dbReference>
<feature type="chain" id="PRO_5003725620" description="Copper resistance protein NlpE" evidence="1">
    <location>
        <begin position="22"/>
        <end position="158"/>
    </location>
</feature>
<reference evidence="2 3" key="1">
    <citation type="submission" date="2012-02" db="EMBL/GenBank/DDBJ databases">
        <title>The Genome Sequence of Bacteroides nordii CL02T12C05.</title>
        <authorList>
            <consortium name="The Broad Institute Genome Sequencing Platform"/>
            <person name="Earl A."/>
            <person name="Ward D."/>
            <person name="Feldgarden M."/>
            <person name="Gevers D."/>
            <person name="Zitomersky N.L."/>
            <person name="Coyne M.J."/>
            <person name="Comstock L.E."/>
            <person name="Young S.K."/>
            <person name="Zeng Q."/>
            <person name="Gargeya S."/>
            <person name="Fitzgerald M."/>
            <person name="Haas B."/>
            <person name="Abouelleil A."/>
            <person name="Alvarado L."/>
            <person name="Arachchi H.M."/>
            <person name="Berlin A."/>
            <person name="Chapman S.B."/>
            <person name="Gearin G."/>
            <person name="Goldberg J."/>
            <person name="Griggs A."/>
            <person name="Gujja S."/>
            <person name="Hansen M."/>
            <person name="Heiman D."/>
            <person name="Howarth C."/>
            <person name="Larimer J."/>
            <person name="Lui A."/>
            <person name="MacDonald P.J.P."/>
            <person name="McCowen C."/>
            <person name="Montmayeur A."/>
            <person name="Murphy C."/>
            <person name="Neiman D."/>
            <person name="Pearson M."/>
            <person name="Priest M."/>
            <person name="Roberts A."/>
            <person name="Saif S."/>
            <person name="Shea T."/>
            <person name="Sisk P."/>
            <person name="Stolte C."/>
            <person name="Sykes S."/>
            <person name="Wortman J."/>
            <person name="Nusbaum C."/>
            <person name="Birren B."/>
        </authorList>
    </citation>
    <scope>NUCLEOTIDE SEQUENCE [LARGE SCALE GENOMIC DNA]</scope>
    <source>
        <strain evidence="2 3">CL02T12C05</strain>
    </source>
</reference>